<evidence type="ECO:0008006" key="3">
    <source>
        <dbReference type="Google" id="ProtNLM"/>
    </source>
</evidence>
<reference evidence="1 2" key="1">
    <citation type="journal article" date="2016" name="Nat. Commun.">
        <title>Thousands of microbial genomes shed light on interconnected biogeochemical processes in an aquifer system.</title>
        <authorList>
            <person name="Anantharaman K."/>
            <person name="Brown C.T."/>
            <person name="Hug L.A."/>
            <person name="Sharon I."/>
            <person name="Castelle C.J."/>
            <person name="Probst A.J."/>
            <person name="Thomas B.C."/>
            <person name="Singh A."/>
            <person name="Wilkins M.J."/>
            <person name="Karaoz U."/>
            <person name="Brodie E.L."/>
            <person name="Williams K.H."/>
            <person name="Hubbard S.S."/>
            <person name="Banfield J.F."/>
        </authorList>
    </citation>
    <scope>NUCLEOTIDE SEQUENCE [LARGE SCALE GENOMIC DNA]</scope>
</reference>
<protein>
    <recommendedName>
        <fullName evidence="3">DNA-binding protein</fullName>
    </recommendedName>
</protein>
<name>A0A1G1XP55_9BACT</name>
<proteinExistence type="predicted"/>
<sequence>MQSYDSKNKLDRKVLLGFYGSGKKKPSREIMVNSITNSIERLIKKGLVVGFGEVTKEKIYINKIRLTRGGQLAAKKALGEQKSLPLKMIKFK</sequence>
<gene>
    <name evidence="1" type="ORF">A2Y82_00725</name>
</gene>
<dbReference type="AlphaFoldDB" id="A0A1G1XP55"/>
<evidence type="ECO:0000313" key="2">
    <source>
        <dbReference type="Proteomes" id="UP000176498"/>
    </source>
</evidence>
<dbReference type="Proteomes" id="UP000176498">
    <property type="component" value="Unassembled WGS sequence"/>
</dbReference>
<organism evidence="1 2">
    <name type="scientific">Candidatus Buchananbacteria bacterium RBG_13_36_9</name>
    <dbReference type="NCBI Taxonomy" id="1797530"/>
    <lineage>
        <taxon>Bacteria</taxon>
        <taxon>Candidatus Buchananiibacteriota</taxon>
    </lineage>
</organism>
<comment type="caution">
    <text evidence="1">The sequence shown here is derived from an EMBL/GenBank/DDBJ whole genome shotgun (WGS) entry which is preliminary data.</text>
</comment>
<accession>A0A1G1XP55</accession>
<dbReference type="EMBL" id="MHHZ01000013">
    <property type="protein sequence ID" value="OGY41838.1"/>
    <property type="molecule type" value="Genomic_DNA"/>
</dbReference>
<evidence type="ECO:0000313" key="1">
    <source>
        <dbReference type="EMBL" id="OGY41838.1"/>
    </source>
</evidence>